<protein>
    <submittedName>
        <fullName evidence="2">Uncharacterized protein</fullName>
    </submittedName>
</protein>
<name>A0AAN7I502_9FUNG</name>
<dbReference type="Proteomes" id="UP001304243">
    <property type="component" value="Unassembled WGS sequence"/>
</dbReference>
<keyword evidence="3" id="KW-1185">Reference proteome</keyword>
<reference evidence="2 3" key="1">
    <citation type="submission" date="2022-11" db="EMBL/GenBank/DDBJ databases">
        <title>Mucor velutinosus strain NIH1002 WGS.</title>
        <authorList>
            <person name="Subramanian P."/>
            <person name="Mullikin J.C."/>
            <person name="Segre J.A."/>
            <person name="Zelazny A.M."/>
        </authorList>
    </citation>
    <scope>NUCLEOTIDE SEQUENCE [LARGE SCALE GENOMIC DNA]</scope>
    <source>
        <strain evidence="2 3">NIH1002</strain>
    </source>
</reference>
<organism evidence="2 3">
    <name type="scientific">Mucor velutinosus</name>
    <dbReference type="NCBI Taxonomy" id="708070"/>
    <lineage>
        <taxon>Eukaryota</taxon>
        <taxon>Fungi</taxon>
        <taxon>Fungi incertae sedis</taxon>
        <taxon>Mucoromycota</taxon>
        <taxon>Mucoromycotina</taxon>
        <taxon>Mucoromycetes</taxon>
        <taxon>Mucorales</taxon>
        <taxon>Mucorineae</taxon>
        <taxon>Mucoraceae</taxon>
        <taxon>Mucor</taxon>
    </lineage>
</organism>
<gene>
    <name evidence="2" type="ORF">ATC70_004271</name>
</gene>
<evidence type="ECO:0000313" key="3">
    <source>
        <dbReference type="Proteomes" id="UP001304243"/>
    </source>
</evidence>
<dbReference type="GeneID" id="89947957"/>
<proteinExistence type="predicted"/>
<dbReference type="AlphaFoldDB" id="A0AAN7I502"/>
<evidence type="ECO:0000256" key="1">
    <source>
        <dbReference type="SAM" id="MobiDB-lite"/>
    </source>
</evidence>
<feature type="compositionally biased region" description="Acidic residues" evidence="1">
    <location>
        <begin position="53"/>
        <end position="75"/>
    </location>
</feature>
<evidence type="ECO:0000313" key="2">
    <source>
        <dbReference type="EMBL" id="KAK4521736.1"/>
    </source>
</evidence>
<dbReference type="EMBL" id="JASEJX010000001">
    <property type="protein sequence ID" value="KAK4521736.1"/>
    <property type="molecule type" value="Genomic_DNA"/>
</dbReference>
<feature type="region of interest" description="Disordered" evidence="1">
    <location>
        <begin position="53"/>
        <end position="106"/>
    </location>
</feature>
<dbReference type="RefSeq" id="XP_064688402.1">
    <property type="nucleotide sequence ID" value="XM_064823577.1"/>
</dbReference>
<sequence length="106" mass="11735">MRVLDVARRQRSAKLLLKNVSRSKPPVLFASRDASDLLNNVVIFPEVNFSDDENEIYDNNEDDVVDAGDPDDADPGEGGKPNPEDESLITFQDIEEGSESIKDLNS</sequence>
<comment type="caution">
    <text evidence="2">The sequence shown here is derived from an EMBL/GenBank/DDBJ whole genome shotgun (WGS) entry which is preliminary data.</text>
</comment>
<accession>A0AAN7I502</accession>